<dbReference type="AlphaFoldDB" id="A0AAD9I8G0"/>
<dbReference type="EMBL" id="JAQQPM010000006">
    <property type="protein sequence ID" value="KAK2072485.1"/>
    <property type="molecule type" value="Genomic_DNA"/>
</dbReference>
<dbReference type="Proteomes" id="UP001217918">
    <property type="component" value="Unassembled WGS sequence"/>
</dbReference>
<feature type="compositionally biased region" description="Polar residues" evidence="5">
    <location>
        <begin position="311"/>
        <end position="323"/>
    </location>
</feature>
<dbReference type="Pfam" id="PF10332">
    <property type="entry name" value="DUF2418"/>
    <property type="match status" value="1"/>
</dbReference>
<proteinExistence type="predicted"/>
<name>A0AAD9I8G0_9PEZI</name>
<dbReference type="GO" id="GO:0007096">
    <property type="term" value="P:regulation of exit from mitosis"/>
    <property type="evidence" value="ECO:0007669"/>
    <property type="project" value="TreeGrafter"/>
</dbReference>
<dbReference type="PANTHER" id="PTHR28293:SF1">
    <property type="entry name" value="NUCLEAR RIM PROTEIN 1"/>
    <property type="match status" value="1"/>
</dbReference>
<evidence type="ECO:0000256" key="3">
    <source>
        <dbReference type="ARBA" id="ARBA00022989"/>
    </source>
</evidence>
<comment type="caution">
    <text evidence="7">The sequence shown here is derived from an EMBL/GenBank/DDBJ whole genome shotgun (WGS) entry which is preliminary data.</text>
</comment>
<evidence type="ECO:0000256" key="1">
    <source>
        <dbReference type="ARBA" id="ARBA00004127"/>
    </source>
</evidence>
<evidence type="ECO:0000256" key="5">
    <source>
        <dbReference type="SAM" id="MobiDB-lite"/>
    </source>
</evidence>
<evidence type="ECO:0000313" key="7">
    <source>
        <dbReference type="EMBL" id="KAK2072485.1"/>
    </source>
</evidence>
<dbReference type="PANTHER" id="PTHR28293">
    <property type="entry name" value="NUCLEAR RIM PROTEIN 1"/>
    <property type="match status" value="1"/>
</dbReference>
<feature type="transmembrane region" description="Helical" evidence="6">
    <location>
        <begin position="65"/>
        <end position="86"/>
    </location>
</feature>
<feature type="transmembrane region" description="Helical" evidence="6">
    <location>
        <begin position="159"/>
        <end position="178"/>
    </location>
</feature>
<evidence type="ECO:0000256" key="4">
    <source>
        <dbReference type="ARBA" id="ARBA00023136"/>
    </source>
</evidence>
<protein>
    <recommendedName>
        <fullName evidence="9">Nuclear rim protein 1</fullName>
    </recommendedName>
</protein>
<sequence length="444" mass="49609">MLNPMDFYLWLSEEIQTLDWDSKNFGNKFGLAANFVFFLARANNGVEEPVDDVFSDGARGGWRHLLVVILTWGLIVVSVGNALSVVTRSRRYRLFEANVEQAGPSTPNAQRVRVDSSPASSSPMRYFQEILGSESAAARAHPDSTRDVWEMAVWDPFPATLNIFCLFSPGHVFLYMLFLPLTMDDPRPKMTVFKCLLMQLVLSAQLFLFQSRFSQQAKDAAIIQREVLHEYDVKYVHPQLHPVYREAATQIVSGEDGILYESVNVGTPTTLIRRGFKTNPNPNYAKYYDPDNLSRPHTRNVISPGMFTPVNRPTAQPAQSRPSLPSPTPSFQHYADGAQAGPTRISTPPTYKSSQSYASGSNSAINFGGNLGVYSHRNSPLKKAMSMDEMGVASPRNSREMAALEQRELAERMVRQSSPSKTNHKRATTQSGAGTAEENRMMLW</sequence>
<evidence type="ECO:0000313" key="8">
    <source>
        <dbReference type="Proteomes" id="UP001217918"/>
    </source>
</evidence>
<keyword evidence="3 6" id="KW-1133">Transmembrane helix</keyword>
<evidence type="ECO:0008006" key="9">
    <source>
        <dbReference type="Google" id="ProtNLM"/>
    </source>
</evidence>
<gene>
    <name evidence="7" type="ORF">P8C59_006835</name>
</gene>
<keyword evidence="4 6" id="KW-0472">Membrane</keyword>
<accession>A0AAD9I8G0</accession>
<feature type="region of interest" description="Disordered" evidence="5">
    <location>
        <begin position="309"/>
        <end position="359"/>
    </location>
</feature>
<keyword evidence="2 6" id="KW-0812">Transmembrane</keyword>
<evidence type="ECO:0000256" key="6">
    <source>
        <dbReference type="SAM" id="Phobius"/>
    </source>
</evidence>
<dbReference type="GO" id="GO:0012505">
    <property type="term" value="C:endomembrane system"/>
    <property type="evidence" value="ECO:0007669"/>
    <property type="project" value="UniProtKB-SubCell"/>
</dbReference>
<reference evidence="7" key="1">
    <citation type="journal article" date="2023" name="Mol. Plant Microbe Interact.">
        <title>Elucidating the Obligate Nature and Biological Capacity of an Invasive Fungal Corn Pathogen.</title>
        <authorList>
            <person name="MacCready J.S."/>
            <person name="Roggenkamp E.M."/>
            <person name="Gdanetz K."/>
            <person name="Chilvers M.I."/>
        </authorList>
    </citation>
    <scope>NUCLEOTIDE SEQUENCE</scope>
    <source>
        <strain evidence="7">PM02</strain>
    </source>
</reference>
<dbReference type="InterPro" id="IPR018819">
    <property type="entry name" value="Nur1/Mug154"/>
</dbReference>
<feature type="region of interest" description="Disordered" evidence="5">
    <location>
        <begin position="413"/>
        <end position="444"/>
    </location>
</feature>
<comment type="subcellular location">
    <subcellularLocation>
        <location evidence="1">Endomembrane system</location>
        <topology evidence="1">Multi-pass membrane protein</topology>
    </subcellularLocation>
</comment>
<organism evidence="7 8">
    <name type="scientific">Phyllachora maydis</name>
    <dbReference type="NCBI Taxonomy" id="1825666"/>
    <lineage>
        <taxon>Eukaryota</taxon>
        <taxon>Fungi</taxon>
        <taxon>Dikarya</taxon>
        <taxon>Ascomycota</taxon>
        <taxon>Pezizomycotina</taxon>
        <taxon>Sordariomycetes</taxon>
        <taxon>Sordariomycetidae</taxon>
        <taxon>Phyllachorales</taxon>
        <taxon>Phyllachoraceae</taxon>
        <taxon>Phyllachora</taxon>
    </lineage>
</organism>
<evidence type="ECO:0000256" key="2">
    <source>
        <dbReference type="ARBA" id="ARBA00022692"/>
    </source>
</evidence>
<keyword evidence="8" id="KW-1185">Reference proteome</keyword>
<dbReference type="GO" id="GO:0043007">
    <property type="term" value="P:maintenance of rDNA"/>
    <property type="evidence" value="ECO:0007669"/>
    <property type="project" value="TreeGrafter"/>
</dbReference>